<dbReference type="EMBL" id="CAJEWN010000431">
    <property type="protein sequence ID" value="CAD2182446.1"/>
    <property type="molecule type" value="Genomic_DNA"/>
</dbReference>
<sequence>MSILEVLWIFRTISNAENISGSRKIGRKQGRSTLEFKDLFPIVRTNFQF</sequence>
<comment type="caution">
    <text evidence="1">The sequence shown here is derived from an EMBL/GenBank/DDBJ whole genome shotgun (WGS) entry which is preliminary data.</text>
</comment>
<dbReference type="AlphaFoldDB" id="A0A6V7W5H1"/>
<protein>
    <submittedName>
        <fullName evidence="1">Uncharacterized protein</fullName>
    </submittedName>
</protein>
<accession>A0A6V7W5H1</accession>
<proteinExistence type="predicted"/>
<evidence type="ECO:0000313" key="1">
    <source>
        <dbReference type="EMBL" id="CAD2182446.1"/>
    </source>
</evidence>
<reference evidence="1 2" key="1">
    <citation type="submission" date="2020-08" db="EMBL/GenBank/DDBJ databases">
        <authorList>
            <person name="Koutsovoulos G."/>
            <person name="Danchin GJ E."/>
        </authorList>
    </citation>
    <scope>NUCLEOTIDE SEQUENCE [LARGE SCALE GENOMIC DNA]</scope>
</reference>
<gene>
    <name evidence="1" type="ORF">MENT_LOCUS34656</name>
</gene>
<name>A0A6V7W5H1_MELEN</name>
<organism evidence="1 2">
    <name type="scientific">Meloidogyne enterolobii</name>
    <name type="common">Root-knot nematode worm</name>
    <name type="synonym">Meloidogyne mayaguensis</name>
    <dbReference type="NCBI Taxonomy" id="390850"/>
    <lineage>
        <taxon>Eukaryota</taxon>
        <taxon>Metazoa</taxon>
        <taxon>Ecdysozoa</taxon>
        <taxon>Nematoda</taxon>
        <taxon>Chromadorea</taxon>
        <taxon>Rhabditida</taxon>
        <taxon>Tylenchina</taxon>
        <taxon>Tylenchomorpha</taxon>
        <taxon>Tylenchoidea</taxon>
        <taxon>Meloidogynidae</taxon>
        <taxon>Meloidogyninae</taxon>
        <taxon>Meloidogyne</taxon>
    </lineage>
</organism>
<evidence type="ECO:0000313" key="2">
    <source>
        <dbReference type="Proteomes" id="UP000580250"/>
    </source>
</evidence>
<dbReference type="Proteomes" id="UP000580250">
    <property type="component" value="Unassembled WGS sequence"/>
</dbReference>